<feature type="chain" id="PRO_5008587433" description="VWFA domain-containing protein" evidence="2">
    <location>
        <begin position="21"/>
        <end position="783"/>
    </location>
</feature>
<evidence type="ECO:0008006" key="4">
    <source>
        <dbReference type="Google" id="ProtNLM"/>
    </source>
</evidence>
<feature type="transmembrane region" description="Helical" evidence="1">
    <location>
        <begin position="764"/>
        <end position="781"/>
    </location>
</feature>
<dbReference type="EMBL" id="GEBQ01016579">
    <property type="protein sequence ID" value="JAT23398.1"/>
    <property type="molecule type" value="Transcribed_RNA"/>
</dbReference>
<protein>
    <recommendedName>
        <fullName evidence="4">VWFA domain-containing protein</fullName>
    </recommendedName>
</protein>
<evidence type="ECO:0000313" key="3">
    <source>
        <dbReference type="EMBL" id="JAT23398.1"/>
    </source>
</evidence>
<dbReference type="AlphaFoldDB" id="A0A1B6LID2"/>
<proteinExistence type="predicted"/>
<reference evidence="3" key="1">
    <citation type="submission" date="2015-11" db="EMBL/GenBank/DDBJ databases">
        <title>De novo transcriptome assembly of four potential Pierce s Disease insect vectors from Arizona vineyards.</title>
        <authorList>
            <person name="Tassone E.E."/>
        </authorList>
    </citation>
    <scope>NUCLEOTIDE SEQUENCE</scope>
</reference>
<evidence type="ECO:0000256" key="2">
    <source>
        <dbReference type="SAM" id="SignalP"/>
    </source>
</evidence>
<feature type="signal peptide" evidence="2">
    <location>
        <begin position="1"/>
        <end position="20"/>
    </location>
</feature>
<accession>A0A1B6LID2</accession>
<feature type="non-terminal residue" evidence="3">
    <location>
        <position position="1"/>
    </location>
</feature>
<evidence type="ECO:0000256" key="1">
    <source>
        <dbReference type="SAM" id="Phobius"/>
    </source>
</evidence>
<organism evidence="3">
    <name type="scientific">Graphocephala atropunctata</name>
    <dbReference type="NCBI Taxonomy" id="36148"/>
    <lineage>
        <taxon>Eukaryota</taxon>
        <taxon>Metazoa</taxon>
        <taxon>Ecdysozoa</taxon>
        <taxon>Arthropoda</taxon>
        <taxon>Hexapoda</taxon>
        <taxon>Insecta</taxon>
        <taxon>Pterygota</taxon>
        <taxon>Neoptera</taxon>
        <taxon>Paraneoptera</taxon>
        <taxon>Hemiptera</taxon>
        <taxon>Auchenorrhyncha</taxon>
        <taxon>Membracoidea</taxon>
        <taxon>Cicadellidae</taxon>
        <taxon>Cicadellinae</taxon>
        <taxon>Cicadellini</taxon>
        <taxon>Graphocephala</taxon>
    </lineage>
</organism>
<sequence length="783" mass="88779">FYQLTILSVLLVIGSGGTEKGSINDYLLDCYIQPPPTLLPLTVNTLVEIVRMINFKSYTPVGIAQETADLLHWFCIDGLERDPNAVPQTQEVIPYHQTGFQALREDLLFKKLIPIKKRSFGAYSLSLSEKCTLHAMMSATVDPWERGDEMKTCPHSFEDFRSSKSEQDRARFSSCPLEGGVVQTAGGAVSMGHVLAGLTAALTQQQVALQDLVSSDHPWTGRVWAAAGTVDNVWAATLAGDLAEVAVLQAPQYNMDVSIGIAERWNDTFIPSQLLFANVPYYLVEKRSWQITNAEILGGIEGLLLGRTVSELKHQMPEMRLSQFLDMYYLGTRSGRDFQYCSRLAAFTHYITDKKQTLIDQTQNFALLLTSMTTTYYTDSAIIAERCVKIVEKFLRYYHEEFHPQKCSAQDSVVPRLDIIMILDSTWPFYTLQQLFVSLINKADITYYGSSVTVIKGDSTDVIVNSTLSPVSLYQQLLLYGQNGEDITGLVLQKSLLPLRDVIESGNKNEKSLKYPRRAKQDVVVIFGYSSTINDKDFEIAEDILRILKRENPALRFVYLTSHTNAPRFVRLTAIPRSHLDTIIATQSSRLELVLPKLQDALHSDRILKPAYCKEDYHHWPESTYDEFITPEETISYWIHPDYLCGSLDIVKIMFKNYDYGELYVCMSRDKKEQGDCKPVMVNKDVTHALLRPCQKVGAAVWQWDQGCRPVYFTVSATRTYSKCTGYECRYPDQVRFSIVVQDLHCINLNYAVCSGELRVTPSSYIYMFVLSTLIFILMFSNG</sequence>
<gene>
    <name evidence="3" type="ORF">g.13328</name>
</gene>
<keyword evidence="1" id="KW-1133">Transmembrane helix</keyword>
<keyword evidence="1" id="KW-0812">Transmembrane</keyword>
<name>A0A1B6LID2_9HEMI</name>
<keyword evidence="1" id="KW-0472">Membrane</keyword>
<keyword evidence="2" id="KW-0732">Signal</keyword>